<evidence type="ECO:0000313" key="1">
    <source>
        <dbReference type="EMBL" id="PPV06772.1"/>
    </source>
</evidence>
<dbReference type="STRING" id="56449.XBLMG947_2361"/>
<reference evidence="2 3" key="1">
    <citation type="submission" date="2016-06" db="EMBL/GenBank/DDBJ databases">
        <authorList>
            <person name="Kjaerup R.B."/>
            <person name="Dalgaard T.S."/>
            <person name="Juul-Madsen H.R."/>
        </authorList>
    </citation>
    <scope>NUCLEOTIDE SEQUENCE [LARGE SCALE GENOMIC DNA]</scope>
    <source>
        <strain evidence="2">LMG947</strain>
    </source>
</reference>
<gene>
    <name evidence="2" type="ORF">XBLMG947_2361</name>
    <name evidence="1" type="ORF">XbrCFBP1976_10995</name>
</gene>
<dbReference type="AlphaFoldDB" id="A0A1C3NMD1"/>
<evidence type="ECO:0000313" key="4">
    <source>
        <dbReference type="Proteomes" id="UP000239710"/>
    </source>
</evidence>
<dbReference type="Proteomes" id="UP000092503">
    <property type="component" value="Unassembled WGS sequence"/>
</dbReference>
<organism evidence="2 3">
    <name type="scientific">Xanthomonas bromi</name>
    <dbReference type="NCBI Taxonomy" id="56449"/>
    <lineage>
        <taxon>Bacteria</taxon>
        <taxon>Pseudomonadati</taxon>
        <taxon>Pseudomonadota</taxon>
        <taxon>Gammaproteobacteria</taxon>
        <taxon>Lysobacterales</taxon>
        <taxon>Lysobacteraceae</taxon>
        <taxon>Xanthomonas</taxon>
    </lineage>
</organism>
<accession>A0A1C3NMD1</accession>
<dbReference type="EMBL" id="MDCE01000013">
    <property type="protein sequence ID" value="PPV06772.1"/>
    <property type="molecule type" value="Genomic_DNA"/>
</dbReference>
<dbReference type="Proteomes" id="UP000239710">
    <property type="component" value="Unassembled WGS sequence"/>
</dbReference>
<name>A0A1C3NMD1_9XANT</name>
<proteinExistence type="predicted"/>
<evidence type="ECO:0000313" key="2">
    <source>
        <dbReference type="EMBL" id="SBV51572.1"/>
    </source>
</evidence>
<keyword evidence="4" id="KW-1185">Reference proteome</keyword>
<dbReference type="EMBL" id="FLTX01000036">
    <property type="protein sequence ID" value="SBV51572.1"/>
    <property type="molecule type" value="Genomic_DNA"/>
</dbReference>
<dbReference type="OrthoDB" id="2680225at2"/>
<sequence>MSGREAIRGFAVQTLICLLDSFWAGERWNAVTLEPDSENDKVDIHWEYADGSTCAQQVKSSKNQIGKGDVVAWCRELKESNSANSYQLMLAGPIAAAVLEAAPFHGVDVPTPTSMDTLALLDQAITKVDRYLTAKSIDPLPLPLRESLIYELVARMMQAAIHGKRMLHEEFDGWLLSGITASYPHAISQRLTANCAVLWSVLEIAGPIVVSTRAFELILPLTVVNGGASTAIVEMFLLRVWSTALGREMRYRPESIVSEGMEAGYDIRRRSGYPFGDFAISPQSSVKKSVLFVPVQRPGYDVDQWPLGDYQVELFVKYAAQAALCSVKKTAITIGMDAFSVLTSGQTQFISVSNLERYLSEILTMQCASDARSSPL</sequence>
<dbReference type="RefSeq" id="WP_065468864.1">
    <property type="nucleotide sequence ID" value="NZ_FLTX01000036.1"/>
</dbReference>
<protein>
    <submittedName>
        <fullName evidence="2">Uncharacterized protein</fullName>
    </submittedName>
</protein>
<reference evidence="1 4" key="2">
    <citation type="submission" date="2016-08" db="EMBL/GenBank/DDBJ databases">
        <title>Evolution of the type three secretion system and type three effector repertoires in Xanthomonas.</title>
        <authorList>
            <person name="Merda D."/>
            <person name="Briand M."/>
            <person name="Bosis E."/>
            <person name="Rousseau C."/>
            <person name="Portier P."/>
            <person name="Jacques M.-A."/>
            <person name="Fischer-Le Saux M."/>
        </authorList>
    </citation>
    <scope>NUCLEOTIDE SEQUENCE [LARGE SCALE GENOMIC DNA]</scope>
    <source>
        <strain evidence="1 4">CFBP1976</strain>
    </source>
</reference>
<evidence type="ECO:0000313" key="3">
    <source>
        <dbReference type="Proteomes" id="UP000092503"/>
    </source>
</evidence>